<dbReference type="Pfam" id="PF02678">
    <property type="entry name" value="Pirin"/>
    <property type="match status" value="1"/>
</dbReference>
<dbReference type="Gene3D" id="2.60.120.10">
    <property type="entry name" value="Jelly Rolls"/>
    <property type="match status" value="2"/>
</dbReference>
<dbReference type="InterPro" id="IPR003829">
    <property type="entry name" value="Pirin_N_dom"/>
</dbReference>
<reference evidence="4" key="1">
    <citation type="journal article" date="2015" name="Proc. Natl. Acad. Sci. U.S.A.">
        <title>Networks of energetic and metabolic interactions define dynamics in microbial communities.</title>
        <authorList>
            <person name="Embree M."/>
            <person name="Liu J.K."/>
            <person name="Al-Bassam M.M."/>
            <person name="Zengler K."/>
        </authorList>
    </citation>
    <scope>NUCLEOTIDE SEQUENCE</scope>
</reference>
<comment type="caution">
    <text evidence="4">The sequence shown here is derived from an EMBL/GenBank/DDBJ whole genome shotgun (WGS) entry which is preliminary data.</text>
</comment>
<dbReference type="InterPro" id="IPR012093">
    <property type="entry name" value="Pirin"/>
</dbReference>
<proteinExistence type="inferred from homology"/>
<evidence type="ECO:0000259" key="3">
    <source>
        <dbReference type="Pfam" id="PF17954"/>
    </source>
</evidence>
<dbReference type="InterPro" id="IPR011051">
    <property type="entry name" value="RmlC_Cupin_sf"/>
</dbReference>
<dbReference type="PIRSF" id="PIRSF006232">
    <property type="entry name" value="Pirin"/>
    <property type="match status" value="1"/>
</dbReference>
<dbReference type="SUPFAM" id="SSF51182">
    <property type="entry name" value="RmlC-like cupins"/>
    <property type="match status" value="1"/>
</dbReference>
<comment type="similarity">
    <text evidence="1">Belongs to the pirin family.</text>
</comment>
<dbReference type="CDD" id="cd02910">
    <property type="entry name" value="cupin_Yhhw_N"/>
    <property type="match status" value="1"/>
</dbReference>
<feature type="domain" description="Pirin N-terminal" evidence="2">
    <location>
        <begin position="9"/>
        <end position="118"/>
    </location>
</feature>
<dbReference type="PANTHER" id="PTHR43212">
    <property type="entry name" value="QUERCETIN 2,3-DIOXYGENASE"/>
    <property type="match status" value="1"/>
</dbReference>
<evidence type="ECO:0000259" key="2">
    <source>
        <dbReference type="Pfam" id="PF02678"/>
    </source>
</evidence>
<sequence>MIQIHKSENRGKTHIDWLESYHSFSFGHYYDPDNIQFGPIRVLNDDIIAPGAGFPTHPHNNMEIVTISLEGELAHEDSTGGKGVIRPGEVQRMTAGKGVYHSEFNNSNDKPAHILQIWFIPDKAGYEPSYEQKKYNQNDAKNSLLKLVSKKEGDGIVTINQDADLYLSELEKENTIKHKISDGRGVYLFLIDGLLKVIENEIKPRDAVKVSEENELTITAKNNAIFILFDVSLN</sequence>
<dbReference type="EMBL" id="LNQE01000552">
    <property type="protein sequence ID" value="KUG26028.1"/>
    <property type="molecule type" value="Genomic_DNA"/>
</dbReference>
<dbReference type="PANTHER" id="PTHR43212:SF3">
    <property type="entry name" value="QUERCETIN 2,3-DIOXYGENASE"/>
    <property type="match status" value="1"/>
</dbReference>
<dbReference type="AlphaFoldDB" id="A0A0W8FYW3"/>
<evidence type="ECO:0000313" key="4">
    <source>
        <dbReference type="EMBL" id="KUG26028.1"/>
    </source>
</evidence>
<dbReference type="Pfam" id="PF17954">
    <property type="entry name" value="Pirin_C_2"/>
    <property type="match status" value="1"/>
</dbReference>
<accession>A0A0W8FYW3</accession>
<gene>
    <name evidence="4" type="ORF">ASZ90_004144</name>
</gene>
<dbReference type="InterPro" id="IPR041602">
    <property type="entry name" value="Quercetinase_C"/>
</dbReference>
<evidence type="ECO:0000256" key="1">
    <source>
        <dbReference type="ARBA" id="ARBA00008416"/>
    </source>
</evidence>
<organism evidence="4">
    <name type="scientific">hydrocarbon metagenome</name>
    <dbReference type="NCBI Taxonomy" id="938273"/>
    <lineage>
        <taxon>unclassified sequences</taxon>
        <taxon>metagenomes</taxon>
        <taxon>ecological metagenomes</taxon>
    </lineage>
</organism>
<dbReference type="InterPro" id="IPR014710">
    <property type="entry name" value="RmlC-like_jellyroll"/>
</dbReference>
<feature type="domain" description="Quercetin 2,3-dioxygenase C-terminal cupin" evidence="3">
    <location>
        <begin position="147"/>
        <end position="231"/>
    </location>
</feature>
<name>A0A0W8FYW3_9ZZZZ</name>
<protein>
    <submittedName>
        <fullName evidence="4">Pirin</fullName>
    </submittedName>
</protein>